<dbReference type="Proteomes" id="UP000652074">
    <property type="component" value="Unassembled WGS sequence"/>
</dbReference>
<dbReference type="InterPro" id="IPR003772">
    <property type="entry name" value="YceD"/>
</dbReference>
<keyword evidence="4" id="KW-0690">Ribosome biogenesis</keyword>
<evidence type="ECO:0000256" key="3">
    <source>
        <dbReference type="ARBA" id="ARBA00015716"/>
    </source>
</evidence>
<keyword evidence="7" id="KW-1185">Reference proteome</keyword>
<evidence type="ECO:0000256" key="1">
    <source>
        <dbReference type="ARBA" id="ARBA00002868"/>
    </source>
</evidence>
<dbReference type="EMBL" id="WTVR01000022">
    <property type="protein sequence ID" value="NMF89349.1"/>
    <property type="molecule type" value="Genomic_DNA"/>
</dbReference>
<evidence type="ECO:0000256" key="2">
    <source>
        <dbReference type="ARBA" id="ARBA00010740"/>
    </source>
</evidence>
<comment type="caution">
    <text evidence="6">The sequence shown here is derived from an EMBL/GenBank/DDBJ whole genome shotgun (WGS) entry which is preliminary data.</text>
</comment>
<evidence type="ECO:0000313" key="7">
    <source>
        <dbReference type="Proteomes" id="UP000652074"/>
    </source>
</evidence>
<dbReference type="PANTHER" id="PTHR38099">
    <property type="entry name" value="LARGE RIBOSOMAL RNA SUBUNIT ACCUMULATION PROTEIN YCED"/>
    <property type="match status" value="1"/>
</dbReference>
<dbReference type="PANTHER" id="PTHR38099:SF1">
    <property type="entry name" value="LARGE RIBOSOMAL RNA SUBUNIT ACCUMULATION PROTEIN YCED"/>
    <property type="match status" value="1"/>
</dbReference>
<evidence type="ECO:0000256" key="4">
    <source>
        <dbReference type="ARBA" id="ARBA00022517"/>
    </source>
</evidence>
<organism evidence="6 7">
    <name type="scientific">Aromatoleum petrolei</name>
    <dbReference type="NCBI Taxonomy" id="76116"/>
    <lineage>
        <taxon>Bacteria</taxon>
        <taxon>Pseudomonadati</taxon>
        <taxon>Pseudomonadota</taxon>
        <taxon>Betaproteobacteria</taxon>
        <taxon>Rhodocyclales</taxon>
        <taxon>Rhodocyclaceae</taxon>
        <taxon>Aromatoleum</taxon>
    </lineage>
</organism>
<evidence type="ECO:0000313" key="6">
    <source>
        <dbReference type="EMBL" id="NMF89349.1"/>
    </source>
</evidence>
<sequence>MPQRSILPDPFKFAAEGRSLSAVIPLAELPRLGDVLLDKSGSVQFSLVGEMGLDRRRRMRLVISGELQMRCQRCLGPMVWPLDVDVVFELVRPGQPIADDELEEDAFDAIEAMPDMDVTALVEDEIVLAVPIAPRHEKCEVPRPDGGAVKESPFASLEKLRKSDGAE</sequence>
<comment type="function">
    <text evidence="1">Plays a role in synthesis, processing and/or stability of 23S rRNA.</text>
</comment>
<accession>A0ABX1MTP9</accession>
<comment type="similarity">
    <text evidence="2">Belongs to the DUF177 domain family.</text>
</comment>
<name>A0ABX1MTP9_9RHOO</name>
<dbReference type="InterPro" id="IPR039255">
    <property type="entry name" value="YceD_bac"/>
</dbReference>
<proteinExistence type="inferred from homology"/>
<protein>
    <recommendedName>
        <fullName evidence="3">Large ribosomal RNA subunit accumulation protein YceD</fullName>
    </recommendedName>
    <alternativeName>
        <fullName evidence="5">23S rRNA accumulation protein YceD</fullName>
    </alternativeName>
</protein>
<gene>
    <name evidence="6" type="ORF">GPA26_12805</name>
</gene>
<reference evidence="6 7" key="1">
    <citation type="submission" date="2019-12" db="EMBL/GenBank/DDBJ databases">
        <title>Comparative genomics gives insights into the taxonomy of the Azoarcus-Aromatoleum group and reveals separate origins of nif in the plant-associated Azoarcus and non-plant-associated Aromatoleum sub-groups.</title>
        <authorList>
            <person name="Lafos M."/>
            <person name="Maluk M."/>
            <person name="Batista M."/>
            <person name="Junghare M."/>
            <person name="Carmona M."/>
            <person name="Faoro H."/>
            <person name="Cruz L.M."/>
            <person name="Battistoni F."/>
            <person name="De Souza E."/>
            <person name="Pedrosa F."/>
            <person name="Chen W.-M."/>
            <person name="Poole P.S."/>
            <person name="Dixon R.A."/>
            <person name="James E.K."/>
        </authorList>
    </citation>
    <scope>NUCLEOTIDE SEQUENCE [LARGE SCALE GENOMIC DNA]</scope>
    <source>
        <strain evidence="6 7">ToN1</strain>
    </source>
</reference>
<evidence type="ECO:0000256" key="5">
    <source>
        <dbReference type="ARBA" id="ARBA00031841"/>
    </source>
</evidence>
<dbReference type="RefSeq" id="WP_169206718.1">
    <property type="nucleotide sequence ID" value="NZ_CP059560.1"/>
</dbReference>
<dbReference type="Pfam" id="PF02620">
    <property type="entry name" value="YceD"/>
    <property type="match status" value="1"/>
</dbReference>